<dbReference type="GO" id="GO:0008446">
    <property type="term" value="F:GDP-mannose 4,6-dehydratase activity"/>
    <property type="evidence" value="ECO:0007669"/>
    <property type="project" value="UniProtKB-EC"/>
</dbReference>
<dbReference type="InterPro" id="IPR001509">
    <property type="entry name" value="Epimerase_deHydtase"/>
</dbReference>
<proteinExistence type="inferred from homology"/>
<dbReference type="RefSeq" id="WP_057000848.1">
    <property type="nucleotide sequence ID" value="NZ_CBCPHU010000004.1"/>
</dbReference>
<dbReference type="Proteomes" id="UP001290462">
    <property type="component" value="Unassembled WGS sequence"/>
</dbReference>
<feature type="domain" description="NAD-dependent epimerase/dehydratase" evidence="2">
    <location>
        <begin position="4"/>
        <end position="246"/>
    </location>
</feature>
<dbReference type="PANTHER" id="PTHR43000">
    <property type="entry name" value="DTDP-D-GLUCOSE 4,6-DEHYDRATASE-RELATED"/>
    <property type="match status" value="1"/>
</dbReference>
<dbReference type="Gene3D" id="3.40.50.720">
    <property type="entry name" value="NAD(P)-binding Rossmann-like Domain"/>
    <property type="match status" value="1"/>
</dbReference>
<keyword evidence="3" id="KW-0456">Lyase</keyword>
<dbReference type="Pfam" id="PF01370">
    <property type="entry name" value="Epimerase"/>
    <property type="match status" value="1"/>
</dbReference>
<accession>A0AAW9K8G5</accession>
<name>A0AAW9K8G5_CARML</name>
<dbReference type="InterPro" id="IPR036291">
    <property type="entry name" value="NAD(P)-bd_dom_sf"/>
</dbReference>
<evidence type="ECO:0000313" key="3">
    <source>
        <dbReference type="EMBL" id="MDZ5759767.1"/>
    </source>
</evidence>
<dbReference type="PRINTS" id="PR01713">
    <property type="entry name" value="NUCEPIMERASE"/>
</dbReference>
<evidence type="ECO:0000259" key="2">
    <source>
        <dbReference type="Pfam" id="PF01370"/>
    </source>
</evidence>
<evidence type="ECO:0000256" key="1">
    <source>
        <dbReference type="ARBA" id="ARBA00007637"/>
    </source>
</evidence>
<reference evidence="3" key="1">
    <citation type="submission" date="2023-08" db="EMBL/GenBank/DDBJ databases">
        <title>Genomic characterization of piscicolin 126 produced by Carnobacterium maltaromaticum CM22 strain isolated from salmon (Salmo salar).</title>
        <authorList>
            <person name="Gonzalez-Gragera E."/>
            <person name="Garcia-Lopez J.D."/>
            <person name="Teso-Perez C."/>
            <person name="Gimenez-Hernandez I."/>
            <person name="Peralta-Sanchez J.M."/>
            <person name="Valdivia E."/>
            <person name="Montalban-Lopez M."/>
            <person name="Martin-Platero A.M."/>
            <person name="Banos A."/>
            <person name="Martinez-Bueno M."/>
        </authorList>
    </citation>
    <scope>NUCLEOTIDE SEQUENCE</scope>
    <source>
        <strain evidence="3">CM22</strain>
    </source>
</reference>
<evidence type="ECO:0000313" key="4">
    <source>
        <dbReference type="Proteomes" id="UP001290462"/>
    </source>
</evidence>
<dbReference type="SUPFAM" id="SSF51735">
    <property type="entry name" value="NAD(P)-binding Rossmann-fold domains"/>
    <property type="match status" value="1"/>
</dbReference>
<dbReference type="EMBL" id="JAVBVO010000004">
    <property type="protein sequence ID" value="MDZ5759767.1"/>
    <property type="molecule type" value="Genomic_DNA"/>
</dbReference>
<dbReference type="EC" id="4.2.1.47" evidence="3"/>
<organism evidence="3 4">
    <name type="scientific">Carnobacterium maltaromaticum</name>
    <name type="common">Carnobacterium piscicola</name>
    <dbReference type="NCBI Taxonomy" id="2751"/>
    <lineage>
        <taxon>Bacteria</taxon>
        <taxon>Bacillati</taxon>
        <taxon>Bacillota</taxon>
        <taxon>Bacilli</taxon>
        <taxon>Lactobacillales</taxon>
        <taxon>Carnobacteriaceae</taxon>
        <taxon>Carnobacterium</taxon>
    </lineage>
</organism>
<protein>
    <submittedName>
        <fullName evidence="3">GDP-mannose 4,6-dehydratase</fullName>
        <ecNumber evidence="3">4.2.1.47</ecNumber>
    </submittedName>
</protein>
<gene>
    <name evidence="3" type="ORF">RAK27_13980</name>
</gene>
<dbReference type="AlphaFoldDB" id="A0AAW9K8G5"/>
<comment type="caution">
    <text evidence="3">The sequence shown here is derived from an EMBL/GenBank/DDBJ whole genome shotgun (WGS) entry which is preliminary data.</text>
</comment>
<comment type="similarity">
    <text evidence="1">Belongs to the NAD(P)-dependent epimerase/dehydratase family.</text>
</comment>
<sequence>MNKILITGGAGFIGSHLVDQLIETHQIWVIDNLSMGVMANLPNHKNLTFIYGDICDKALLSKLLCSHKFDYIFHLAAIANVQDSVMEPVKTHQVNFEATLTLLDLIKKEQPTLKRLVFASSAAVYGDLEELPKKESSSVLPKTPYAIDKYAAERFVLSYFSLYNVPTSAVRFFNVYGPRQNPTSTYSGVISIITNKLKNNKEKKETFTVYGTGQQTRDFIYVKDVVQSLILVSKSEKSLGEVYNIGSGEQISLNRLIKTYTSLTGLSLNLTFETKRDGDIQDSYASITKLKSLGFKQTIDLKTGLNEYWQATFQK</sequence>